<dbReference type="InterPro" id="IPR014710">
    <property type="entry name" value="RmlC-like_jellyroll"/>
</dbReference>
<evidence type="ECO:0000313" key="2">
    <source>
        <dbReference type="EMBL" id="KIR78846.1"/>
    </source>
</evidence>
<dbReference type="InterPro" id="IPR039935">
    <property type="entry name" value="YML079W-like"/>
</dbReference>
<feature type="domain" description="DUF985" evidence="1">
    <location>
        <begin position="17"/>
        <end position="209"/>
    </location>
</feature>
<dbReference type="SUPFAM" id="SSF51182">
    <property type="entry name" value="RmlC-like cupins"/>
    <property type="match status" value="1"/>
</dbReference>
<evidence type="ECO:0000259" key="1">
    <source>
        <dbReference type="Pfam" id="PF06172"/>
    </source>
</evidence>
<gene>
    <name evidence="2" type="ORF">I306_04056</name>
</gene>
<proteinExistence type="predicted"/>
<reference evidence="2 3" key="1">
    <citation type="submission" date="2015-01" db="EMBL/GenBank/DDBJ databases">
        <title>The Genome Sequence of Cryptococcus gattii EJB2.</title>
        <authorList>
            <consortium name="The Broad Institute Genomics Platform"/>
            <person name="Cuomo C."/>
            <person name="Litvintseva A."/>
            <person name="Chen Y."/>
            <person name="Heitman J."/>
            <person name="Sun S."/>
            <person name="Springer D."/>
            <person name="Dromer F."/>
            <person name="Young S."/>
            <person name="Zeng Q."/>
            <person name="Gargeya S."/>
            <person name="Abouelleil A."/>
            <person name="Alvarado L."/>
            <person name="Chapman S.B."/>
            <person name="Gainer-Dewar J."/>
            <person name="Goldberg J."/>
            <person name="Griggs A."/>
            <person name="Gujja S."/>
            <person name="Hansen M."/>
            <person name="Howarth C."/>
            <person name="Imamovic A."/>
            <person name="Larimer J."/>
            <person name="Murphy C."/>
            <person name="Naylor J."/>
            <person name="Pearson M."/>
            <person name="Priest M."/>
            <person name="Roberts A."/>
            <person name="Saif S."/>
            <person name="Shea T."/>
            <person name="Sykes S."/>
            <person name="Wortman J."/>
            <person name="Nusbaum C."/>
            <person name="Birren B."/>
        </authorList>
    </citation>
    <scope>NUCLEOTIDE SEQUENCE [LARGE SCALE GENOMIC DNA]</scope>
    <source>
        <strain evidence="2 3">EJB2</strain>
    </source>
</reference>
<dbReference type="InterPro" id="IPR009327">
    <property type="entry name" value="Cupin_DUF985"/>
</dbReference>
<accession>A0ABR5BT87</accession>
<organism evidence="2 3">
    <name type="scientific">Cryptococcus gattii EJB2</name>
    <dbReference type="NCBI Taxonomy" id="1296103"/>
    <lineage>
        <taxon>Eukaryota</taxon>
        <taxon>Fungi</taxon>
        <taxon>Dikarya</taxon>
        <taxon>Basidiomycota</taxon>
        <taxon>Agaricomycotina</taxon>
        <taxon>Tremellomycetes</taxon>
        <taxon>Tremellales</taxon>
        <taxon>Cryptococcaceae</taxon>
        <taxon>Cryptococcus</taxon>
        <taxon>Cryptococcus gattii species complex</taxon>
    </lineage>
</organism>
<dbReference type="PANTHER" id="PTHR33387:SF3">
    <property type="entry name" value="DUF985 DOMAIN-CONTAINING PROTEIN"/>
    <property type="match status" value="1"/>
</dbReference>
<protein>
    <recommendedName>
        <fullName evidence="1">DUF985 domain-containing protein</fullName>
    </recommendedName>
</protein>
<name>A0ABR5BT87_9TREE</name>
<dbReference type="InterPro" id="IPR011051">
    <property type="entry name" value="RmlC_Cupin_sf"/>
</dbReference>
<dbReference type="Pfam" id="PF06172">
    <property type="entry name" value="Cupin_5"/>
    <property type="match status" value="1"/>
</dbReference>
<evidence type="ECO:0000313" key="3">
    <source>
        <dbReference type="Proteomes" id="UP000054272"/>
    </source>
</evidence>
<dbReference type="EMBL" id="KN848704">
    <property type="protein sequence ID" value="KIR78846.1"/>
    <property type="molecule type" value="Genomic_DNA"/>
</dbReference>
<dbReference type="Proteomes" id="UP000054272">
    <property type="component" value="Unassembled WGS sequence"/>
</dbReference>
<keyword evidence="3" id="KW-1185">Reference proteome</keyword>
<dbReference type="Gene3D" id="2.60.120.10">
    <property type="entry name" value="Jelly Rolls"/>
    <property type="match status" value="1"/>
</dbReference>
<dbReference type="PANTHER" id="PTHR33387">
    <property type="entry name" value="RMLC-LIKE JELLY ROLL FOLD PROTEIN"/>
    <property type="match status" value="1"/>
</dbReference>
<sequence>MPATPRSNYPYPVPNSELIATHSLQKHFEGGFFVQSVAVESAVPKLPAPQNAHLPQSDALRGRVQHALGPGTELLCGPSGNEPVGEDKRLDATLIYYLLTPESYRGKMHMNLHSTFHLHHAGRALYTLIRPPQKDGDEPTVRRVMMGSNSSLGEVTQLFVPGGWWKASEIPEEDMLLLEAVKDNDLKERIGCLISEVVVPGWNPDQHQFIDEDKLRAMWGTKSGWEQYTKYIHPPQGVEYPDK</sequence>